<evidence type="ECO:0000256" key="6">
    <source>
        <dbReference type="ARBA" id="ARBA00022989"/>
    </source>
</evidence>
<keyword evidence="3 8" id="KW-0813">Transport</keyword>
<dbReference type="SUPFAM" id="SSF143865">
    <property type="entry name" value="CorA soluble domain-like"/>
    <property type="match status" value="1"/>
</dbReference>
<comment type="function">
    <text evidence="8">Mediates influx of magnesium ions.</text>
</comment>
<keyword evidence="8" id="KW-0460">Magnesium</keyword>
<dbReference type="FunFam" id="1.20.58.340:FF:000012">
    <property type="entry name" value="Magnesium transport protein CorA"/>
    <property type="match status" value="1"/>
</dbReference>
<comment type="similarity">
    <text evidence="2 8">Belongs to the CorA metal ion transporter (MIT) (TC 1.A.35) family.</text>
</comment>
<evidence type="ECO:0000256" key="7">
    <source>
        <dbReference type="ARBA" id="ARBA00023136"/>
    </source>
</evidence>
<dbReference type="InterPro" id="IPR004488">
    <property type="entry name" value="Mg/Co-transport_prot_CorA"/>
</dbReference>
<evidence type="ECO:0000256" key="3">
    <source>
        <dbReference type="ARBA" id="ARBA00022448"/>
    </source>
</evidence>
<protein>
    <recommendedName>
        <fullName evidence="8">Magnesium transport protein CorA</fullName>
    </recommendedName>
</protein>
<dbReference type="InterPro" id="IPR045863">
    <property type="entry name" value="CorA_TM1_TM2"/>
</dbReference>
<sequence>MRAVPRDTPPKLINPLKGVSQLGRWLMSNITSPNPFASAGTSMAAPGASPGIESMADLDTPPPPDVVRVYWCDFSEERIEWHEGTTDEFHVSKRPDWAKHRWINVDGLHPYSVNQMRKKYHFHTLAAEDVLRTSQRPKVEAFEHYLFVVVRMMRLEETNLKQEQVSMFLFDKTIITFQEIPGDVWGSIRARLNRGGARLRTFDISYLFYALLDAVVDHFFPIMETYGHRLEELEEAVMDDPGPSVQRAIHDVKRELSVLRRVLWPLREVANELQRSENVLIDPEVRTFLRDVYDHALQIIEIVEMHREQAAGLNDLYMSAVSNRMNEIMKVLTIMASFFIPITFVAGVYGMNFEHIPELGWHYSYYVFWGVCVSIVASLGVYFIRRGWIGKK</sequence>
<feature type="transmembrane region" description="Helical" evidence="8">
    <location>
        <begin position="331"/>
        <end position="351"/>
    </location>
</feature>
<dbReference type="SUPFAM" id="SSF144083">
    <property type="entry name" value="Magnesium transport protein CorA, transmembrane region"/>
    <property type="match status" value="1"/>
</dbReference>
<dbReference type="GO" id="GO:0015095">
    <property type="term" value="F:magnesium ion transmembrane transporter activity"/>
    <property type="evidence" value="ECO:0007669"/>
    <property type="project" value="UniProtKB-UniRule"/>
</dbReference>
<dbReference type="AlphaFoldDB" id="A0AAF0CQ95"/>
<organism evidence="9 10">
    <name type="scientific">Synoicihabitans lomoniglobus</name>
    <dbReference type="NCBI Taxonomy" id="2909285"/>
    <lineage>
        <taxon>Bacteria</taxon>
        <taxon>Pseudomonadati</taxon>
        <taxon>Verrucomicrobiota</taxon>
        <taxon>Opitutia</taxon>
        <taxon>Opitutales</taxon>
        <taxon>Opitutaceae</taxon>
        <taxon>Synoicihabitans</taxon>
    </lineage>
</organism>
<evidence type="ECO:0000256" key="4">
    <source>
        <dbReference type="ARBA" id="ARBA00022475"/>
    </source>
</evidence>
<dbReference type="GO" id="GO:0000287">
    <property type="term" value="F:magnesium ion binding"/>
    <property type="evidence" value="ECO:0007669"/>
    <property type="project" value="TreeGrafter"/>
</dbReference>
<dbReference type="Proteomes" id="UP001218638">
    <property type="component" value="Chromosome"/>
</dbReference>
<evidence type="ECO:0000256" key="2">
    <source>
        <dbReference type="ARBA" id="ARBA00009765"/>
    </source>
</evidence>
<dbReference type="GO" id="GO:0005886">
    <property type="term" value="C:plasma membrane"/>
    <property type="evidence" value="ECO:0007669"/>
    <property type="project" value="UniProtKB-SubCell"/>
</dbReference>
<dbReference type="GO" id="GO:0015087">
    <property type="term" value="F:cobalt ion transmembrane transporter activity"/>
    <property type="evidence" value="ECO:0007669"/>
    <property type="project" value="UniProtKB-UniRule"/>
</dbReference>
<comment type="subcellular location">
    <subcellularLocation>
        <location evidence="1">Cell membrane</location>
        <topology evidence="1">Multi-pass membrane protein</topology>
    </subcellularLocation>
    <subcellularLocation>
        <location evidence="8">Membrane</location>
        <topology evidence="8">Multi-pass membrane protein</topology>
    </subcellularLocation>
</comment>
<dbReference type="InterPro" id="IPR002523">
    <property type="entry name" value="MgTranspt_CorA/ZnTranspt_ZntB"/>
</dbReference>
<keyword evidence="8" id="KW-0406">Ion transport</keyword>
<name>A0AAF0CQ95_9BACT</name>
<keyword evidence="7 8" id="KW-0472">Membrane</keyword>
<dbReference type="RefSeq" id="WP_330931253.1">
    <property type="nucleotide sequence ID" value="NZ_CP119075.1"/>
</dbReference>
<dbReference type="GO" id="GO:0050897">
    <property type="term" value="F:cobalt ion binding"/>
    <property type="evidence" value="ECO:0007669"/>
    <property type="project" value="TreeGrafter"/>
</dbReference>
<accession>A0AAF0CQ95</accession>
<keyword evidence="5 8" id="KW-0812">Transmembrane</keyword>
<dbReference type="NCBIfam" id="TIGR00383">
    <property type="entry name" value="corA"/>
    <property type="match status" value="1"/>
</dbReference>
<evidence type="ECO:0000313" key="9">
    <source>
        <dbReference type="EMBL" id="WED66063.1"/>
    </source>
</evidence>
<keyword evidence="4 8" id="KW-1003">Cell membrane</keyword>
<proteinExistence type="inferred from homology"/>
<evidence type="ECO:0000256" key="8">
    <source>
        <dbReference type="RuleBase" id="RU362010"/>
    </source>
</evidence>
<dbReference type="KEGG" id="slom:PXH66_04280"/>
<dbReference type="CDD" id="cd12828">
    <property type="entry name" value="TmCorA-like_1"/>
    <property type="match status" value="1"/>
</dbReference>
<keyword evidence="6 8" id="KW-1133">Transmembrane helix</keyword>
<evidence type="ECO:0000256" key="1">
    <source>
        <dbReference type="ARBA" id="ARBA00004651"/>
    </source>
</evidence>
<dbReference type="Pfam" id="PF01544">
    <property type="entry name" value="CorA"/>
    <property type="match status" value="1"/>
</dbReference>
<gene>
    <name evidence="8 9" type="primary">corA</name>
    <name evidence="9" type="ORF">PXH66_04280</name>
</gene>
<dbReference type="PANTHER" id="PTHR46494:SF1">
    <property type="entry name" value="CORA FAMILY METAL ION TRANSPORTER (EUROFUNG)"/>
    <property type="match status" value="1"/>
</dbReference>
<dbReference type="Gene3D" id="1.20.58.340">
    <property type="entry name" value="Magnesium transport protein CorA, transmembrane region"/>
    <property type="match status" value="2"/>
</dbReference>
<dbReference type="Gene3D" id="3.30.460.20">
    <property type="entry name" value="CorA soluble domain-like"/>
    <property type="match status" value="1"/>
</dbReference>
<evidence type="ECO:0000313" key="10">
    <source>
        <dbReference type="Proteomes" id="UP001218638"/>
    </source>
</evidence>
<feature type="transmembrane region" description="Helical" evidence="8">
    <location>
        <begin position="363"/>
        <end position="384"/>
    </location>
</feature>
<reference evidence="9" key="1">
    <citation type="submission" date="2023-03" db="EMBL/GenBank/DDBJ databases">
        <title>Lomoglobus Profundus gen. nov., sp. nov., a novel member of the phylum Verrucomicrobia, isolated from deep-marine sediment of South China Sea.</title>
        <authorList>
            <person name="Ahmad T."/>
            <person name="Ishaq S.E."/>
            <person name="Wang F."/>
        </authorList>
    </citation>
    <scope>NUCLEOTIDE SEQUENCE</scope>
    <source>
        <strain evidence="9">LMO-M01</strain>
    </source>
</reference>
<evidence type="ECO:0000256" key="5">
    <source>
        <dbReference type="ARBA" id="ARBA00022692"/>
    </source>
</evidence>
<dbReference type="PANTHER" id="PTHR46494">
    <property type="entry name" value="CORA FAMILY METAL ION TRANSPORTER (EUROFUNG)"/>
    <property type="match status" value="1"/>
</dbReference>
<keyword evidence="10" id="KW-1185">Reference proteome</keyword>
<dbReference type="InterPro" id="IPR045861">
    <property type="entry name" value="CorA_cytoplasmic_dom"/>
</dbReference>
<dbReference type="EMBL" id="CP119075">
    <property type="protein sequence ID" value="WED66063.1"/>
    <property type="molecule type" value="Genomic_DNA"/>
</dbReference>